<name>A0ABV5HT40_9VIBR</name>
<organism evidence="2 3">
    <name type="scientific">Vibrio olivae</name>
    <dbReference type="NCBI Taxonomy" id="1243002"/>
    <lineage>
        <taxon>Bacteria</taxon>
        <taxon>Pseudomonadati</taxon>
        <taxon>Pseudomonadota</taxon>
        <taxon>Gammaproteobacteria</taxon>
        <taxon>Vibrionales</taxon>
        <taxon>Vibrionaceae</taxon>
        <taxon>Vibrio</taxon>
    </lineage>
</organism>
<keyword evidence="1" id="KW-0732">Signal</keyword>
<dbReference type="Proteomes" id="UP001589645">
    <property type="component" value="Unassembled WGS sequence"/>
</dbReference>
<feature type="signal peptide" evidence="1">
    <location>
        <begin position="1"/>
        <end position="21"/>
    </location>
</feature>
<dbReference type="RefSeq" id="WP_390197044.1">
    <property type="nucleotide sequence ID" value="NZ_JBHMEP010000012.1"/>
</dbReference>
<protein>
    <submittedName>
        <fullName evidence="2">Uncharacterized protein</fullName>
    </submittedName>
</protein>
<sequence>MLRSSMMVVSFIATLPLIVHSTESVTSSSAAEKRATDYFSAFEPRVQKLKPRVRYSALSATQNSVSVMPDFKQRYLVTDAQFEQAPKIVTHNLAHSFLKNDDWARFSGALTHGVDAWWVYRAATRVDIADNHYTVIEPVALVKQVHGQHQVLLHGAIKEVREGDVLLPADVTIAQLPLPLVEDSTVEIIGHASERSYIAPQDWLILHGGSSGGVAVNQRYHLLHSAMTHQIVGQLVIMKIYAQVSLGKVIEWQPHYPLNLSALNLQRVCQAMCSNE</sequence>
<reference evidence="2 3" key="1">
    <citation type="submission" date="2024-09" db="EMBL/GenBank/DDBJ databases">
        <authorList>
            <person name="Sun Q."/>
            <person name="Mori K."/>
        </authorList>
    </citation>
    <scope>NUCLEOTIDE SEQUENCE [LARGE SCALE GENOMIC DNA]</scope>
    <source>
        <strain evidence="2 3">CECT 8064</strain>
    </source>
</reference>
<proteinExistence type="predicted"/>
<dbReference type="EMBL" id="JBHMEP010000012">
    <property type="protein sequence ID" value="MFB9137435.1"/>
    <property type="molecule type" value="Genomic_DNA"/>
</dbReference>
<evidence type="ECO:0000256" key="1">
    <source>
        <dbReference type="SAM" id="SignalP"/>
    </source>
</evidence>
<feature type="chain" id="PRO_5046790452" evidence="1">
    <location>
        <begin position="22"/>
        <end position="276"/>
    </location>
</feature>
<accession>A0ABV5HT40</accession>
<comment type="caution">
    <text evidence="2">The sequence shown here is derived from an EMBL/GenBank/DDBJ whole genome shotgun (WGS) entry which is preliminary data.</text>
</comment>
<gene>
    <name evidence="2" type="ORF">ACFFUV_20960</name>
</gene>
<keyword evidence="3" id="KW-1185">Reference proteome</keyword>
<evidence type="ECO:0000313" key="3">
    <source>
        <dbReference type="Proteomes" id="UP001589645"/>
    </source>
</evidence>
<evidence type="ECO:0000313" key="2">
    <source>
        <dbReference type="EMBL" id="MFB9137435.1"/>
    </source>
</evidence>